<evidence type="ECO:0000256" key="5">
    <source>
        <dbReference type="ARBA" id="ARBA00023136"/>
    </source>
</evidence>
<feature type="transmembrane region" description="Helical" evidence="8">
    <location>
        <begin position="96"/>
        <end position="118"/>
    </location>
</feature>
<evidence type="ECO:0000313" key="10">
    <source>
        <dbReference type="EMBL" id="KAK1152255.1"/>
    </source>
</evidence>
<comment type="similarity">
    <text evidence="2">Belongs to the synaptophysin/synaptobrevin family.</text>
</comment>
<evidence type="ECO:0000256" key="2">
    <source>
        <dbReference type="ARBA" id="ARBA00006476"/>
    </source>
</evidence>
<comment type="caution">
    <text evidence="10">The sequence shown here is derived from an EMBL/GenBank/DDBJ whole genome shotgun (WGS) entry which is preliminary data.</text>
</comment>
<feature type="transmembrane region" description="Helical" evidence="8">
    <location>
        <begin position="130"/>
        <end position="151"/>
    </location>
</feature>
<sequence>MMTGFQLDFAPLKEPLAFTRCLEWIFAIFAFATTGGYTGQSAASVKCSGKTVADNVTVSFSYPFRLNLVKYEAPLCNGSSSETLYLAGDFSSSAEFFVTIGVFAFLYCTGALVVYLGFQHRYRESSRGPMIDLVVTGVFAFMWLVSSSAWAKGLTNVKMSVSPNSIVKAIAVCKGSVVCTAGAMPSMGRLNVSVIFGFLNLILWGGSCWFVYKETPWHKPANPEGPVEEGANQS</sequence>
<evidence type="ECO:0000256" key="1">
    <source>
        <dbReference type="ARBA" id="ARBA00004141"/>
    </source>
</evidence>
<gene>
    <name evidence="10" type="primary">SYPL2</name>
    <name evidence="10" type="ORF">AOXY_G31495</name>
</gene>
<dbReference type="InterPro" id="IPR008253">
    <property type="entry name" value="Marvel"/>
</dbReference>
<evidence type="ECO:0000259" key="9">
    <source>
        <dbReference type="PROSITE" id="PS51225"/>
    </source>
</evidence>
<keyword evidence="11" id="KW-1185">Reference proteome</keyword>
<accession>A0AAD8CKF1</accession>
<keyword evidence="5 7" id="KW-0472">Membrane</keyword>
<organism evidence="10 11">
    <name type="scientific">Acipenser oxyrinchus oxyrinchus</name>
    <dbReference type="NCBI Taxonomy" id="40147"/>
    <lineage>
        <taxon>Eukaryota</taxon>
        <taxon>Metazoa</taxon>
        <taxon>Chordata</taxon>
        <taxon>Craniata</taxon>
        <taxon>Vertebrata</taxon>
        <taxon>Euteleostomi</taxon>
        <taxon>Actinopterygii</taxon>
        <taxon>Chondrostei</taxon>
        <taxon>Acipenseriformes</taxon>
        <taxon>Acipenseridae</taxon>
        <taxon>Acipenser</taxon>
    </lineage>
</organism>
<evidence type="ECO:0000256" key="6">
    <source>
        <dbReference type="ARBA" id="ARBA00023180"/>
    </source>
</evidence>
<proteinExistence type="inferred from homology"/>
<dbReference type="EMBL" id="JAGXEW010000047">
    <property type="protein sequence ID" value="KAK1152255.1"/>
    <property type="molecule type" value="Genomic_DNA"/>
</dbReference>
<dbReference type="AlphaFoldDB" id="A0AAD8CKF1"/>
<reference evidence="10" key="1">
    <citation type="submission" date="2022-02" db="EMBL/GenBank/DDBJ databases">
        <title>Atlantic sturgeon de novo genome assembly.</title>
        <authorList>
            <person name="Stock M."/>
            <person name="Klopp C."/>
            <person name="Guiguen Y."/>
            <person name="Cabau C."/>
            <person name="Parinello H."/>
            <person name="Santidrian Yebra-Pimentel E."/>
            <person name="Kuhl H."/>
            <person name="Dirks R.P."/>
            <person name="Guessner J."/>
            <person name="Wuertz S."/>
            <person name="Du K."/>
            <person name="Schartl M."/>
        </authorList>
    </citation>
    <scope>NUCLEOTIDE SEQUENCE</scope>
    <source>
        <strain evidence="10">STURGEONOMICS-FGT-2020</strain>
        <tissue evidence="10">Whole blood</tissue>
    </source>
</reference>
<keyword evidence="4 8" id="KW-1133">Transmembrane helix</keyword>
<feature type="transmembrane region" description="Helical" evidence="8">
    <location>
        <begin position="192"/>
        <end position="212"/>
    </location>
</feature>
<dbReference type="Pfam" id="PF01284">
    <property type="entry name" value="MARVEL"/>
    <property type="match status" value="1"/>
</dbReference>
<evidence type="ECO:0000256" key="3">
    <source>
        <dbReference type="ARBA" id="ARBA00022692"/>
    </source>
</evidence>
<dbReference type="PANTHER" id="PTHR10306:SF9">
    <property type="entry name" value="SYNAPTOPHYSIN-LIKE PROTEIN 1"/>
    <property type="match status" value="1"/>
</dbReference>
<evidence type="ECO:0000256" key="8">
    <source>
        <dbReference type="SAM" id="Phobius"/>
    </source>
</evidence>
<comment type="subcellular location">
    <subcellularLocation>
        <location evidence="1">Membrane</location>
        <topology evidence="1">Multi-pass membrane protein</topology>
    </subcellularLocation>
</comment>
<dbReference type="PRINTS" id="PR00220">
    <property type="entry name" value="SYNAPTOPHYSN"/>
</dbReference>
<dbReference type="InterPro" id="IPR001285">
    <property type="entry name" value="Synaptophysin/porin"/>
</dbReference>
<evidence type="ECO:0000256" key="7">
    <source>
        <dbReference type="PROSITE-ProRule" id="PRU00581"/>
    </source>
</evidence>
<protein>
    <submittedName>
        <fullName evidence="10">Synaptophysin-like protein 2</fullName>
    </submittedName>
</protein>
<evidence type="ECO:0000256" key="4">
    <source>
        <dbReference type="ARBA" id="ARBA00022989"/>
    </source>
</evidence>
<dbReference type="GO" id="GO:0030672">
    <property type="term" value="C:synaptic vesicle membrane"/>
    <property type="evidence" value="ECO:0007669"/>
    <property type="project" value="TreeGrafter"/>
</dbReference>
<dbReference type="PANTHER" id="PTHR10306">
    <property type="entry name" value="SYNAPTOPHYSIN"/>
    <property type="match status" value="1"/>
</dbReference>
<dbReference type="Proteomes" id="UP001230051">
    <property type="component" value="Unassembled WGS sequence"/>
</dbReference>
<feature type="transmembrane region" description="Helical" evidence="8">
    <location>
        <begin position="21"/>
        <end position="39"/>
    </location>
</feature>
<dbReference type="PROSITE" id="PS51225">
    <property type="entry name" value="MARVEL"/>
    <property type="match status" value="1"/>
</dbReference>
<evidence type="ECO:0000313" key="11">
    <source>
        <dbReference type="Proteomes" id="UP001230051"/>
    </source>
</evidence>
<keyword evidence="6" id="KW-0325">Glycoprotein</keyword>
<name>A0AAD8CKF1_ACIOX</name>
<keyword evidence="3 7" id="KW-0812">Transmembrane</keyword>
<feature type="domain" description="MARVEL" evidence="9">
    <location>
        <begin position="11"/>
        <end position="216"/>
    </location>
</feature>